<gene>
    <name evidence="1" type="ORF">HPBE_LOCUS23980</name>
</gene>
<dbReference type="InterPro" id="IPR002347">
    <property type="entry name" value="SDR_fam"/>
</dbReference>
<keyword evidence="2" id="KW-1185">Reference proteome</keyword>
<dbReference type="Proteomes" id="UP000050761">
    <property type="component" value="Unassembled WGS sequence"/>
</dbReference>
<reference evidence="1 2" key="1">
    <citation type="submission" date="2018-11" db="EMBL/GenBank/DDBJ databases">
        <authorList>
            <consortium name="Pathogen Informatics"/>
        </authorList>
    </citation>
    <scope>NUCLEOTIDE SEQUENCE [LARGE SCALE GENOMIC DNA]</scope>
</reference>
<evidence type="ECO:0000313" key="1">
    <source>
        <dbReference type="EMBL" id="VDP42175.1"/>
    </source>
</evidence>
<dbReference type="EMBL" id="UZAH01035699">
    <property type="protein sequence ID" value="VDP42175.1"/>
    <property type="molecule type" value="Genomic_DNA"/>
</dbReference>
<dbReference type="OrthoDB" id="1669814at2759"/>
<reference evidence="3" key="2">
    <citation type="submission" date="2019-09" db="UniProtKB">
        <authorList>
            <consortium name="WormBaseParasite"/>
        </authorList>
    </citation>
    <scope>IDENTIFICATION</scope>
</reference>
<proteinExistence type="predicted"/>
<dbReference type="Pfam" id="PF13561">
    <property type="entry name" value="adh_short_C2"/>
    <property type="match status" value="1"/>
</dbReference>
<evidence type="ECO:0000313" key="3">
    <source>
        <dbReference type="WBParaSite" id="HPBE_0002398101-mRNA-1"/>
    </source>
</evidence>
<dbReference type="WBParaSite" id="HPBE_0002398101-mRNA-1">
    <property type="protein sequence ID" value="HPBE_0002398101-mRNA-1"/>
    <property type="gene ID" value="HPBE_0002398101"/>
</dbReference>
<sequence>MVFDFIGSQRSAVPRGSGADPTEIASVIAFLANRRVSSYIVGQMIVVDGGSSLIMGMSTLDIASMLK</sequence>
<accession>A0A3P8EDG6</accession>
<evidence type="ECO:0000313" key="2">
    <source>
        <dbReference type="Proteomes" id="UP000050761"/>
    </source>
</evidence>
<dbReference type="PANTHER" id="PTHR44115">
    <property type="entry name" value="PROTEIN CBG09704"/>
    <property type="match status" value="1"/>
</dbReference>
<name>A0A183GMR1_HELPZ</name>
<organism evidence="2 3">
    <name type="scientific">Heligmosomoides polygyrus</name>
    <name type="common">Parasitic roundworm</name>
    <dbReference type="NCBI Taxonomy" id="6339"/>
    <lineage>
        <taxon>Eukaryota</taxon>
        <taxon>Metazoa</taxon>
        <taxon>Ecdysozoa</taxon>
        <taxon>Nematoda</taxon>
        <taxon>Chromadorea</taxon>
        <taxon>Rhabditida</taxon>
        <taxon>Rhabditina</taxon>
        <taxon>Rhabditomorpha</taxon>
        <taxon>Strongyloidea</taxon>
        <taxon>Heligmosomidae</taxon>
        <taxon>Heligmosomoides</taxon>
    </lineage>
</organism>
<dbReference type="AlphaFoldDB" id="A0A183GMR1"/>
<dbReference type="PANTHER" id="PTHR44115:SF4">
    <property type="entry name" value="OXIDOREDUCTASE"/>
    <property type="match status" value="1"/>
</dbReference>
<dbReference type="Gene3D" id="3.40.50.720">
    <property type="entry name" value="NAD(P)-binding Rossmann-like Domain"/>
    <property type="match status" value="1"/>
</dbReference>
<protein>
    <submittedName>
        <fullName evidence="3">SDR family oxidoreductase</fullName>
    </submittedName>
</protein>
<dbReference type="SUPFAM" id="SSF51735">
    <property type="entry name" value="NAD(P)-binding Rossmann-fold domains"/>
    <property type="match status" value="1"/>
</dbReference>
<accession>A0A183GMR1</accession>
<dbReference type="InterPro" id="IPR036291">
    <property type="entry name" value="NAD(P)-bd_dom_sf"/>
</dbReference>